<dbReference type="Proteomes" id="UP000619033">
    <property type="component" value="Unassembled WGS sequence"/>
</dbReference>
<sequence length="86" mass="8769">MPDRFQNTAGGINAPAIAAFAVTPSDTLDLAEPVRQVTLNLGGTLRWTGRDGTVNTTAALPAGSYALSATRIHATGTTATGITGWV</sequence>
<gene>
    <name evidence="1" type="ORF">JI744_18550</name>
</gene>
<keyword evidence="2" id="KW-1185">Reference proteome</keyword>
<dbReference type="AlphaFoldDB" id="A0A8J7N060"/>
<dbReference type="RefSeq" id="WP_202662673.1">
    <property type="nucleotide sequence ID" value="NZ_JAESVP010000014.1"/>
</dbReference>
<name>A0A8J7N060_9RHOB</name>
<dbReference type="EMBL" id="JAESVP010000014">
    <property type="protein sequence ID" value="MBL4930104.1"/>
    <property type="molecule type" value="Genomic_DNA"/>
</dbReference>
<evidence type="ECO:0000313" key="1">
    <source>
        <dbReference type="EMBL" id="MBL4930104.1"/>
    </source>
</evidence>
<reference evidence="1" key="1">
    <citation type="submission" date="2021-01" db="EMBL/GenBank/DDBJ databases">
        <title>Genome seq and assembly of Tabrizicola sp. KVB23.</title>
        <authorList>
            <person name="Chhetri G."/>
        </authorList>
    </citation>
    <scope>NUCLEOTIDE SEQUENCE</scope>
    <source>
        <strain evidence="1">KVB23</strain>
    </source>
</reference>
<proteinExistence type="predicted"/>
<protein>
    <submittedName>
        <fullName evidence="1">Uncharacterized protein</fullName>
    </submittedName>
</protein>
<evidence type="ECO:0000313" key="2">
    <source>
        <dbReference type="Proteomes" id="UP000619033"/>
    </source>
</evidence>
<organism evidence="1 2">
    <name type="scientific">Fuscibacter oryzae</name>
    <dbReference type="NCBI Taxonomy" id="2803939"/>
    <lineage>
        <taxon>Bacteria</taxon>
        <taxon>Pseudomonadati</taxon>
        <taxon>Pseudomonadota</taxon>
        <taxon>Alphaproteobacteria</taxon>
        <taxon>Rhodobacterales</taxon>
        <taxon>Paracoccaceae</taxon>
        <taxon>Fuscibacter</taxon>
    </lineage>
</organism>
<accession>A0A8J7N060</accession>
<comment type="caution">
    <text evidence="1">The sequence shown here is derived from an EMBL/GenBank/DDBJ whole genome shotgun (WGS) entry which is preliminary data.</text>
</comment>